<proteinExistence type="inferred from homology"/>
<dbReference type="PANTHER" id="PTHR12964:SF0">
    <property type="entry name" value="NADH DEHYDROGENASE [UBIQUINONE] 1 ALPHA SUBCOMPLEX SUBUNIT 6"/>
    <property type="match status" value="1"/>
</dbReference>
<keyword evidence="8" id="KW-0472">Membrane</keyword>
<organism evidence="9 10">
    <name type="scientific">Calocera cornea HHB12733</name>
    <dbReference type="NCBI Taxonomy" id="1353952"/>
    <lineage>
        <taxon>Eukaryota</taxon>
        <taxon>Fungi</taxon>
        <taxon>Dikarya</taxon>
        <taxon>Basidiomycota</taxon>
        <taxon>Agaricomycotina</taxon>
        <taxon>Dacrymycetes</taxon>
        <taxon>Dacrymycetales</taxon>
        <taxon>Dacrymycetaceae</taxon>
        <taxon>Calocera</taxon>
    </lineage>
</organism>
<reference evidence="9 10" key="1">
    <citation type="journal article" date="2016" name="Mol. Biol. Evol.">
        <title>Comparative Genomics of Early-Diverging Mushroom-Forming Fungi Provides Insights into the Origins of Lignocellulose Decay Capabilities.</title>
        <authorList>
            <person name="Nagy L.G."/>
            <person name="Riley R."/>
            <person name="Tritt A."/>
            <person name="Adam C."/>
            <person name="Daum C."/>
            <person name="Floudas D."/>
            <person name="Sun H."/>
            <person name="Yadav J.S."/>
            <person name="Pangilinan J."/>
            <person name="Larsson K.H."/>
            <person name="Matsuura K."/>
            <person name="Barry K."/>
            <person name="Labutti K."/>
            <person name="Kuo R."/>
            <person name="Ohm R.A."/>
            <person name="Bhattacharya S.S."/>
            <person name="Shirouzu T."/>
            <person name="Yoshinaga Y."/>
            <person name="Martin F.M."/>
            <person name="Grigoriev I.V."/>
            <person name="Hibbett D.S."/>
        </authorList>
    </citation>
    <scope>NUCLEOTIDE SEQUENCE [LARGE SCALE GENOMIC DNA]</scope>
    <source>
        <strain evidence="9 10">HHB12733</strain>
    </source>
</reference>
<dbReference type="GO" id="GO:0005743">
    <property type="term" value="C:mitochondrial inner membrane"/>
    <property type="evidence" value="ECO:0007669"/>
    <property type="project" value="UniProtKB-SubCell"/>
</dbReference>
<dbReference type="AlphaFoldDB" id="A0A165DNB9"/>
<dbReference type="GO" id="GO:0045271">
    <property type="term" value="C:respiratory chain complex I"/>
    <property type="evidence" value="ECO:0007669"/>
    <property type="project" value="InterPro"/>
</dbReference>
<dbReference type="GO" id="GO:0006979">
    <property type="term" value="P:response to oxidative stress"/>
    <property type="evidence" value="ECO:0007669"/>
    <property type="project" value="TreeGrafter"/>
</dbReference>
<evidence type="ECO:0000256" key="1">
    <source>
        <dbReference type="ARBA" id="ARBA00004443"/>
    </source>
</evidence>
<sequence length="132" mass="15273">MATIPARLAKRAMTHTSLAHARVDVINLYRDFYRAAPEICDLYALDIPPSLVRTRFRQEFERNKHITDLKVIDVLILKGRQEYQEIMNTWKMRAQLLGFIMAPIERQGQHPKGFLDAFYTGKDELAVAPMSP</sequence>
<dbReference type="InterPro" id="IPR016488">
    <property type="entry name" value="NADH_Ub_cplx-1_asu_su-6"/>
</dbReference>
<evidence type="ECO:0000256" key="2">
    <source>
        <dbReference type="ARBA" id="ARBA00009508"/>
    </source>
</evidence>
<dbReference type="CDD" id="cd20266">
    <property type="entry name" value="Complex1_LYR_NDUFA6_LYRM6"/>
    <property type="match status" value="1"/>
</dbReference>
<dbReference type="InParanoid" id="A0A165DNB9"/>
<name>A0A165DNB9_9BASI</name>
<dbReference type="Proteomes" id="UP000076842">
    <property type="component" value="Unassembled WGS sequence"/>
</dbReference>
<gene>
    <name evidence="9" type="ORF">CALCODRAFT_501381</name>
</gene>
<evidence type="ECO:0000313" key="9">
    <source>
        <dbReference type="EMBL" id="KZT53170.1"/>
    </source>
</evidence>
<evidence type="ECO:0000256" key="8">
    <source>
        <dbReference type="ARBA" id="ARBA00023136"/>
    </source>
</evidence>
<keyword evidence="6" id="KW-0249">Electron transport</keyword>
<evidence type="ECO:0000256" key="3">
    <source>
        <dbReference type="ARBA" id="ARBA00022448"/>
    </source>
</evidence>
<keyword evidence="4" id="KW-0679">Respiratory chain</keyword>
<dbReference type="EMBL" id="KV424044">
    <property type="protein sequence ID" value="KZT53170.1"/>
    <property type="molecule type" value="Genomic_DNA"/>
</dbReference>
<evidence type="ECO:0000256" key="4">
    <source>
        <dbReference type="ARBA" id="ARBA00022660"/>
    </source>
</evidence>
<dbReference type="Pfam" id="PF13233">
    <property type="entry name" value="Complex1_LYR_2"/>
    <property type="match status" value="1"/>
</dbReference>
<keyword evidence="3" id="KW-0813">Transport</keyword>
<evidence type="ECO:0000313" key="10">
    <source>
        <dbReference type="Proteomes" id="UP000076842"/>
    </source>
</evidence>
<keyword evidence="10" id="KW-1185">Reference proteome</keyword>
<keyword evidence="7" id="KW-0496">Mitochondrion</keyword>
<protein>
    <submittedName>
        <fullName evidence="9">NADH-ubiquinone oxidoreductase Complex1 subunit</fullName>
    </submittedName>
</protein>
<evidence type="ECO:0000256" key="7">
    <source>
        <dbReference type="ARBA" id="ARBA00023128"/>
    </source>
</evidence>
<dbReference type="PANTHER" id="PTHR12964">
    <property type="entry name" value="NADH-UBIQUINONE OXIDOREDUCTASE B14 SUBUNIT"/>
    <property type="match status" value="1"/>
</dbReference>
<evidence type="ECO:0000256" key="6">
    <source>
        <dbReference type="ARBA" id="ARBA00022982"/>
    </source>
</evidence>
<dbReference type="InterPro" id="IPR045299">
    <property type="entry name" value="Complex1_LYR_NDUFA6_LYRM6"/>
</dbReference>
<keyword evidence="5" id="KW-0999">Mitochondrion inner membrane</keyword>
<accession>A0A165DNB9</accession>
<keyword evidence="9" id="KW-0830">Ubiquinone</keyword>
<comment type="similarity">
    <text evidence="2">Belongs to the complex I LYR family.</text>
</comment>
<dbReference type="OrthoDB" id="14535at2759"/>
<comment type="subcellular location">
    <subcellularLocation>
        <location evidence="1">Mitochondrion inner membrane</location>
        <topology evidence="1">Peripheral membrane protein</topology>
        <orientation evidence="1">Matrix side</orientation>
    </subcellularLocation>
</comment>
<evidence type="ECO:0000256" key="5">
    <source>
        <dbReference type="ARBA" id="ARBA00022792"/>
    </source>
</evidence>
<dbReference type="STRING" id="1353952.A0A165DNB9"/>